<reference evidence="1 2" key="1">
    <citation type="submission" date="2023-03" db="EMBL/GenBank/DDBJ databases">
        <title>Draft assemblies of triclosan tolerant bacteria isolated from returned activated sludge.</title>
        <authorList>
            <person name="Van Hamelsveld S."/>
        </authorList>
    </citation>
    <scope>NUCLEOTIDE SEQUENCE [LARGE SCALE GENOMIC DNA]</scope>
    <source>
        <strain evidence="1 2">GW210010_S58</strain>
    </source>
</reference>
<sequence length="165" mass="17803">MSDPYQSLFIANQQALAAQPEKAVVNFSVESRGEDGLHRKVRIREFTVDVDEPLGLGGSDKAASPVELALAALATCQEITYRLHAAALGIPLRDVSVQLQGTLDLRGFFSVDPEVRPGFTDIQGTVKFDSSASQDALKALKESVDRHCPVLDLFRNPTPVSIAIA</sequence>
<dbReference type="InterPro" id="IPR003718">
    <property type="entry name" value="OsmC/Ohr_fam"/>
</dbReference>
<dbReference type="PANTHER" id="PTHR35368:SF1">
    <property type="entry name" value="HYDROPEROXIDE REDUCTASE"/>
    <property type="match status" value="1"/>
</dbReference>
<dbReference type="Proteomes" id="UP001216674">
    <property type="component" value="Unassembled WGS sequence"/>
</dbReference>
<dbReference type="SUPFAM" id="SSF82784">
    <property type="entry name" value="OsmC-like"/>
    <property type="match status" value="1"/>
</dbReference>
<dbReference type="InterPro" id="IPR036102">
    <property type="entry name" value="OsmC/Ohrsf"/>
</dbReference>
<proteinExistence type="predicted"/>
<name>A0ABT6B096_9BURK</name>
<dbReference type="InterPro" id="IPR052924">
    <property type="entry name" value="OsmC/Ohr_hydroprdx_reductase"/>
</dbReference>
<evidence type="ECO:0000313" key="2">
    <source>
        <dbReference type="Proteomes" id="UP001216674"/>
    </source>
</evidence>
<dbReference type="EMBL" id="JARJLM010000578">
    <property type="protein sequence ID" value="MDF3838305.1"/>
    <property type="molecule type" value="Genomic_DNA"/>
</dbReference>
<evidence type="ECO:0000313" key="1">
    <source>
        <dbReference type="EMBL" id="MDF3838305.1"/>
    </source>
</evidence>
<keyword evidence="2" id="KW-1185">Reference proteome</keyword>
<accession>A0ABT6B096</accession>
<dbReference type="InterPro" id="IPR015946">
    <property type="entry name" value="KH_dom-like_a/b"/>
</dbReference>
<dbReference type="RefSeq" id="WP_017230904.1">
    <property type="nucleotide sequence ID" value="NZ_JARJLM010000578.1"/>
</dbReference>
<dbReference type="Pfam" id="PF02566">
    <property type="entry name" value="OsmC"/>
    <property type="match status" value="1"/>
</dbReference>
<protein>
    <submittedName>
        <fullName evidence="1">OsmC family protein</fullName>
    </submittedName>
</protein>
<dbReference type="Gene3D" id="3.30.300.20">
    <property type="match status" value="1"/>
</dbReference>
<gene>
    <name evidence="1" type="ORF">P3W85_36055</name>
</gene>
<organism evidence="1 2">
    <name type="scientific">Cupriavidus basilensis</name>
    <dbReference type="NCBI Taxonomy" id="68895"/>
    <lineage>
        <taxon>Bacteria</taxon>
        <taxon>Pseudomonadati</taxon>
        <taxon>Pseudomonadota</taxon>
        <taxon>Betaproteobacteria</taxon>
        <taxon>Burkholderiales</taxon>
        <taxon>Burkholderiaceae</taxon>
        <taxon>Cupriavidus</taxon>
    </lineage>
</organism>
<comment type="caution">
    <text evidence="1">The sequence shown here is derived from an EMBL/GenBank/DDBJ whole genome shotgun (WGS) entry which is preliminary data.</text>
</comment>
<dbReference type="PANTHER" id="PTHR35368">
    <property type="entry name" value="HYDROPEROXIDE REDUCTASE"/>
    <property type="match status" value="1"/>
</dbReference>